<protein>
    <submittedName>
        <fullName evidence="4">HlyD family secretion protein</fullName>
    </submittedName>
</protein>
<feature type="coiled-coil region" evidence="1">
    <location>
        <begin position="117"/>
        <end position="205"/>
    </location>
</feature>
<keyword evidence="2" id="KW-1133">Transmembrane helix</keyword>
<proteinExistence type="predicted"/>
<evidence type="ECO:0000256" key="2">
    <source>
        <dbReference type="SAM" id="Phobius"/>
    </source>
</evidence>
<dbReference type="SUPFAM" id="SSF111369">
    <property type="entry name" value="HlyD-like secretion proteins"/>
    <property type="match status" value="2"/>
</dbReference>
<dbReference type="Gene3D" id="2.40.50.100">
    <property type="match status" value="1"/>
</dbReference>
<organism evidence="4 5">
    <name type="scientific">Blastopirellula marina</name>
    <dbReference type="NCBI Taxonomy" id="124"/>
    <lineage>
        <taxon>Bacteria</taxon>
        <taxon>Pseudomonadati</taxon>
        <taxon>Planctomycetota</taxon>
        <taxon>Planctomycetia</taxon>
        <taxon>Pirellulales</taxon>
        <taxon>Pirellulaceae</taxon>
        <taxon>Blastopirellula</taxon>
    </lineage>
</organism>
<evidence type="ECO:0000259" key="3">
    <source>
        <dbReference type="Pfam" id="PF25917"/>
    </source>
</evidence>
<sequence>MIILCAIFYVLTIWLVYAVLKIKPRPVNLGIFAAIGVIVIGGIVIFWQFSSPTSSQVVVSRYTVQIVPQVKGHISKIVAEANVPVKKGDVLFEIEKAPFQYALNETTASLGVAQKTVEQLRAGIKVAEANVSESQSKMEVAKADLDFKEDVNKRSPGTVSALNLAELRAQYAASQAVVEKTKAALEESKLALEVADQQVRLAKANVDTAQFNLDQCTYTAPSDGFVTNWQAREGTMAITFAIAPVGTFIDTSQIDVVAVFGQNVLKNVEPGNKVEVALKNHPGQVFSGKVANIIEASGEGQFVTSGKLIDASSIHSSGKFAVKIELDDEALVKSLPMGTAGMVTIYTDSGKPFQIISKVTVRIKACMYYLNLM</sequence>
<accession>A0A2S8FEZ5</accession>
<keyword evidence="2" id="KW-0812">Transmembrane</keyword>
<evidence type="ECO:0000256" key="1">
    <source>
        <dbReference type="SAM" id="Coils"/>
    </source>
</evidence>
<evidence type="ECO:0000313" key="5">
    <source>
        <dbReference type="Proteomes" id="UP000240009"/>
    </source>
</evidence>
<dbReference type="EMBL" id="PUIA01000038">
    <property type="protein sequence ID" value="PQO30738.1"/>
    <property type="molecule type" value="Genomic_DNA"/>
</dbReference>
<dbReference type="Gene3D" id="1.10.287.470">
    <property type="entry name" value="Helix hairpin bin"/>
    <property type="match status" value="1"/>
</dbReference>
<dbReference type="Proteomes" id="UP000240009">
    <property type="component" value="Unassembled WGS sequence"/>
</dbReference>
<dbReference type="Pfam" id="PF25917">
    <property type="entry name" value="BSH_RND"/>
    <property type="match status" value="1"/>
</dbReference>
<keyword evidence="2" id="KW-0472">Membrane</keyword>
<reference evidence="4 5" key="1">
    <citation type="submission" date="2018-02" db="EMBL/GenBank/DDBJ databases">
        <title>Comparative genomes isolates from brazilian mangrove.</title>
        <authorList>
            <person name="Araujo J.E."/>
            <person name="Taketani R.G."/>
            <person name="Silva M.C.P."/>
            <person name="Loureco M.V."/>
            <person name="Andreote F.D."/>
        </authorList>
    </citation>
    <scope>NUCLEOTIDE SEQUENCE [LARGE SCALE GENOMIC DNA]</scope>
    <source>
        <strain evidence="4 5">HEX-2 MGV</strain>
    </source>
</reference>
<comment type="caution">
    <text evidence="4">The sequence shown here is derived from an EMBL/GenBank/DDBJ whole genome shotgun (WGS) entry which is preliminary data.</text>
</comment>
<dbReference type="PANTHER" id="PTHR30386:SF18">
    <property type="entry name" value="INNER MEMBRANE PROTEIN YIAV-RELATED"/>
    <property type="match status" value="1"/>
</dbReference>
<feature type="domain" description="Multidrug resistance protein MdtA-like barrel-sandwich hybrid" evidence="3">
    <location>
        <begin position="63"/>
        <end position="239"/>
    </location>
</feature>
<dbReference type="Gene3D" id="2.40.30.170">
    <property type="match status" value="1"/>
</dbReference>
<keyword evidence="1" id="KW-0175">Coiled coil</keyword>
<name>A0A2S8FEZ5_9BACT</name>
<evidence type="ECO:0000313" key="4">
    <source>
        <dbReference type="EMBL" id="PQO30738.1"/>
    </source>
</evidence>
<dbReference type="PANTHER" id="PTHR30386">
    <property type="entry name" value="MEMBRANE FUSION SUBUNIT OF EMRAB-TOLC MULTIDRUG EFFLUX PUMP"/>
    <property type="match status" value="1"/>
</dbReference>
<feature type="transmembrane region" description="Helical" evidence="2">
    <location>
        <begin position="28"/>
        <end position="47"/>
    </location>
</feature>
<gene>
    <name evidence="4" type="ORF">C5Y96_14865</name>
</gene>
<dbReference type="InterPro" id="IPR058625">
    <property type="entry name" value="MdtA-like_BSH"/>
</dbReference>
<dbReference type="AlphaFoldDB" id="A0A2S8FEZ5"/>
<dbReference type="InterPro" id="IPR050739">
    <property type="entry name" value="MFP"/>
</dbReference>